<proteinExistence type="predicted"/>
<protein>
    <recommendedName>
        <fullName evidence="3">Universal stress protein</fullName>
    </recommendedName>
</protein>
<gene>
    <name evidence="1" type="ORF">CKO40_20915</name>
</gene>
<dbReference type="EMBL" id="NRSJ01000056">
    <property type="protein sequence ID" value="MBK1706931.1"/>
    <property type="molecule type" value="Genomic_DNA"/>
</dbReference>
<sequence length="66" mass="7327">MRQLEAEERDQAAAGSAPLQEASMQALEHILYFADGEFGSTRAFRRAVALARHHGARLTLMDITIE</sequence>
<keyword evidence="2" id="KW-1185">Reference proteome</keyword>
<comment type="caution">
    <text evidence="1">The sequence shown here is derived from an EMBL/GenBank/DDBJ whole genome shotgun (WGS) entry which is preliminary data.</text>
</comment>
<reference evidence="1" key="1">
    <citation type="submission" date="2017-08" db="EMBL/GenBank/DDBJ databases">
        <authorList>
            <person name="Imhoff J.F."/>
            <person name="Rahn T."/>
            <person name="Kuenzel S."/>
            <person name="Neulinger S.C."/>
        </authorList>
    </citation>
    <scope>NUCLEOTIDE SEQUENCE</scope>
    <source>
        <strain evidence="1">DSM 11080</strain>
    </source>
</reference>
<organism evidence="1 2">
    <name type="scientific">Halochromatium glycolicum</name>
    <dbReference type="NCBI Taxonomy" id="85075"/>
    <lineage>
        <taxon>Bacteria</taxon>
        <taxon>Pseudomonadati</taxon>
        <taxon>Pseudomonadota</taxon>
        <taxon>Gammaproteobacteria</taxon>
        <taxon>Chromatiales</taxon>
        <taxon>Chromatiaceae</taxon>
        <taxon>Halochromatium</taxon>
    </lineage>
</organism>
<evidence type="ECO:0000313" key="1">
    <source>
        <dbReference type="EMBL" id="MBK1706931.1"/>
    </source>
</evidence>
<reference evidence="1" key="2">
    <citation type="journal article" date="2020" name="Microorganisms">
        <title>Osmotic Adaptation and Compatible Solute Biosynthesis of Phototrophic Bacteria as Revealed from Genome Analyses.</title>
        <authorList>
            <person name="Imhoff J.F."/>
            <person name="Rahn T."/>
            <person name="Kunzel S."/>
            <person name="Keller A."/>
            <person name="Neulinger S.C."/>
        </authorList>
    </citation>
    <scope>NUCLEOTIDE SEQUENCE</scope>
    <source>
        <strain evidence="1">DSM 11080</strain>
    </source>
</reference>
<dbReference type="Gene3D" id="3.40.50.12370">
    <property type="match status" value="1"/>
</dbReference>
<name>A0AAJ0U7Y8_9GAMM</name>
<dbReference type="Proteomes" id="UP001296776">
    <property type="component" value="Unassembled WGS sequence"/>
</dbReference>
<accession>A0AAJ0U7Y8</accession>
<dbReference type="AlphaFoldDB" id="A0AAJ0U7Y8"/>
<evidence type="ECO:0000313" key="2">
    <source>
        <dbReference type="Proteomes" id="UP001296776"/>
    </source>
</evidence>
<evidence type="ECO:0008006" key="3">
    <source>
        <dbReference type="Google" id="ProtNLM"/>
    </source>
</evidence>